<proteinExistence type="predicted"/>
<protein>
    <submittedName>
        <fullName evidence="2">Uncharacterized protein</fullName>
    </submittedName>
</protein>
<evidence type="ECO:0000313" key="2">
    <source>
        <dbReference type="EMBL" id="QKE63123.1"/>
    </source>
</evidence>
<reference evidence="2" key="1">
    <citation type="submission" date="2020-07" db="EMBL/GenBank/DDBJ databases">
        <title>Nitrate ammonifying Pseudomonas campi sp. nov. isolated from German agricultural grassland.</title>
        <authorList>
            <person name="Timsy T."/>
            <person name="Ulrich A."/>
            <person name="Spanner T."/>
            <person name="Foesel B."/>
            <person name="Kolb S."/>
            <person name="Horn M.A."/>
            <person name="Behrendt U."/>
        </authorList>
    </citation>
    <scope>NUCLEOTIDE SEQUENCE</scope>
    <source>
        <strain evidence="2">S1-A32-2</strain>
    </source>
</reference>
<dbReference type="KEGG" id="pcam:HNE05_07045"/>
<gene>
    <name evidence="2" type="ORF">HNE05_07045</name>
</gene>
<keyword evidence="1" id="KW-0175">Coiled coil</keyword>
<dbReference type="AlphaFoldDB" id="A0A6M8FAC8"/>
<organism evidence="2 3">
    <name type="scientific">Aquipseudomonas campi</name>
    <dbReference type="NCBI Taxonomy" id="2731681"/>
    <lineage>
        <taxon>Bacteria</taxon>
        <taxon>Pseudomonadati</taxon>
        <taxon>Pseudomonadota</taxon>
        <taxon>Gammaproteobacteria</taxon>
        <taxon>Pseudomonadales</taxon>
        <taxon>Pseudomonadaceae</taxon>
        <taxon>Aquipseudomonas</taxon>
    </lineage>
</organism>
<dbReference type="RefSeq" id="WP_173206086.1">
    <property type="nucleotide sequence ID" value="NZ_CP053697.2"/>
</dbReference>
<dbReference type="Proteomes" id="UP000501379">
    <property type="component" value="Chromosome"/>
</dbReference>
<name>A0A6M8FAC8_9GAMM</name>
<dbReference type="Gene3D" id="1.20.120.1490">
    <property type="match status" value="1"/>
</dbReference>
<keyword evidence="3" id="KW-1185">Reference proteome</keyword>
<feature type="coiled-coil region" evidence="1">
    <location>
        <begin position="66"/>
        <end position="125"/>
    </location>
</feature>
<evidence type="ECO:0000256" key="1">
    <source>
        <dbReference type="SAM" id="Coils"/>
    </source>
</evidence>
<accession>A0A6M8FAC8</accession>
<sequence>MLRIDVGGLTERLSLGIQRQVARERGETPSAEAVADGLRVSLSELGRVRSSAKNADIDESNLPDSVKELLRLIRALKQQIAEKQAELEAVMAEPGLAPEIRQLRVEALRSELASLQGALSSASANLLKAMREAGLSDEQMQTAAGLALG</sequence>
<evidence type="ECO:0000313" key="3">
    <source>
        <dbReference type="Proteomes" id="UP000501379"/>
    </source>
</evidence>
<dbReference type="EMBL" id="CP053697">
    <property type="protein sequence ID" value="QKE63123.1"/>
    <property type="molecule type" value="Genomic_DNA"/>
</dbReference>